<geneLocation type="plasmid" evidence="2 3">
    <name>unnamed2</name>
</geneLocation>
<feature type="chain" id="PRO_5046919132" description="Conjugal transfer protein TraI" evidence="1">
    <location>
        <begin position="19"/>
        <end position="217"/>
    </location>
</feature>
<evidence type="ECO:0000256" key="1">
    <source>
        <dbReference type="SAM" id="SignalP"/>
    </source>
</evidence>
<protein>
    <recommendedName>
        <fullName evidence="4">Conjugal transfer protein TraI</fullName>
    </recommendedName>
</protein>
<sequence length="217" mass="24035">MKYLIVSLMFFVSIGSHAQFIDPVLSGTVAAGDAAKKKSLDGIKDKQNKIAALQTTIAANTAQIRKYEKDMYNYLSNVSAAIKNAYEIKEAASLTAEIVKCCGACLEAAKKNPQGIAVVALVNKQIAKVSADMASIYAYITTLALDKKTLLNAAERNRITWTVLYELRKLKSSILLLCFQIENYTIADVPQLMFPTEYFYIVDGKRIAQEIIRDFSK</sequence>
<keyword evidence="1" id="KW-0732">Signal</keyword>
<evidence type="ECO:0000313" key="2">
    <source>
        <dbReference type="EMBL" id="UVQ77639.1"/>
    </source>
</evidence>
<proteinExistence type="predicted"/>
<gene>
    <name evidence="2" type="ORF">NXY30_29215</name>
</gene>
<reference evidence="2" key="1">
    <citation type="submission" date="2022-08" db="EMBL/GenBank/DDBJ databases">
        <title>Genome Sequencing of Bacteroides fragilis Group Isolates with Nanopore Technology.</title>
        <authorList>
            <person name="Tisza M.J."/>
            <person name="Smith D."/>
            <person name="Dekker J.P."/>
        </authorList>
    </citation>
    <scope>NUCLEOTIDE SEQUENCE</scope>
    <source>
        <strain evidence="2">BFG-527</strain>
        <plasmid evidence="2">unnamed2</plasmid>
    </source>
</reference>
<feature type="signal peptide" evidence="1">
    <location>
        <begin position="1"/>
        <end position="18"/>
    </location>
</feature>
<evidence type="ECO:0000313" key="3">
    <source>
        <dbReference type="Proteomes" id="UP001060104"/>
    </source>
</evidence>
<keyword evidence="2" id="KW-0614">Plasmid</keyword>
<keyword evidence="3" id="KW-1185">Reference proteome</keyword>
<dbReference type="Proteomes" id="UP001060104">
    <property type="component" value="Plasmid unnamed2"/>
</dbReference>
<dbReference type="EMBL" id="CP103143">
    <property type="protein sequence ID" value="UVQ77639.1"/>
    <property type="molecule type" value="Genomic_DNA"/>
</dbReference>
<organism evidence="2 3">
    <name type="scientific">Bacteroides faecis</name>
    <dbReference type="NCBI Taxonomy" id="674529"/>
    <lineage>
        <taxon>Bacteria</taxon>
        <taxon>Pseudomonadati</taxon>
        <taxon>Bacteroidota</taxon>
        <taxon>Bacteroidia</taxon>
        <taxon>Bacteroidales</taxon>
        <taxon>Bacteroidaceae</taxon>
        <taxon>Bacteroides</taxon>
    </lineage>
</organism>
<name>A0ABY5TII0_9BACE</name>
<dbReference type="RefSeq" id="WP_138273552.1">
    <property type="nucleotide sequence ID" value="NZ_CP103143.1"/>
</dbReference>
<accession>A0ABY5TII0</accession>
<evidence type="ECO:0008006" key="4">
    <source>
        <dbReference type="Google" id="ProtNLM"/>
    </source>
</evidence>